<dbReference type="AlphaFoldDB" id="A0A1H4MF14"/>
<dbReference type="Proteomes" id="UP000198992">
    <property type="component" value="Unassembled WGS sequence"/>
</dbReference>
<name>A0A1H4MF14_9BRAD</name>
<gene>
    <name evidence="1" type="ORF">SAMN05444164_0294</name>
</gene>
<dbReference type="InterPro" id="IPR021232">
    <property type="entry name" value="DUF2735"/>
</dbReference>
<dbReference type="Pfam" id="PF10931">
    <property type="entry name" value="DUF2735"/>
    <property type="match status" value="1"/>
</dbReference>
<evidence type="ECO:0000313" key="1">
    <source>
        <dbReference type="EMBL" id="SEB81294.1"/>
    </source>
</evidence>
<sequence>MITTGQNQGSATIYQFPAGGRAALGGRRYGEMRTGRELAAEVATSACSESWYHQAAIDDAKPSRDH</sequence>
<protein>
    <submittedName>
        <fullName evidence="1">Uncharacterized protein</fullName>
    </submittedName>
</protein>
<reference evidence="1 2" key="1">
    <citation type="submission" date="2016-10" db="EMBL/GenBank/DDBJ databases">
        <authorList>
            <person name="de Groot N.N."/>
        </authorList>
    </citation>
    <scope>NUCLEOTIDE SEQUENCE [LARGE SCALE GENOMIC DNA]</scope>
    <source>
        <strain evidence="1 2">MT12</strain>
    </source>
</reference>
<dbReference type="RefSeq" id="WP_092113564.1">
    <property type="nucleotide sequence ID" value="NZ_FNTH01000001.1"/>
</dbReference>
<evidence type="ECO:0000313" key="2">
    <source>
        <dbReference type="Proteomes" id="UP000198992"/>
    </source>
</evidence>
<dbReference type="OrthoDB" id="8001436at2"/>
<accession>A0A1H4MF14</accession>
<organism evidence="1 2">
    <name type="scientific">Bradyrhizobium erythrophlei</name>
    <dbReference type="NCBI Taxonomy" id="1437360"/>
    <lineage>
        <taxon>Bacteria</taxon>
        <taxon>Pseudomonadati</taxon>
        <taxon>Pseudomonadota</taxon>
        <taxon>Alphaproteobacteria</taxon>
        <taxon>Hyphomicrobiales</taxon>
        <taxon>Nitrobacteraceae</taxon>
        <taxon>Bradyrhizobium</taxon>
    </lineage>
</organism>
<dbReference type="EMBL" id="FNTH01000001">
    <property type="protein sequence ID" value="SEB81294.1"/>
    <property type="molecule type" value="Genomic_DNA"/>
</dbReference>
<proteinExistence type="predicted"/>